<dbReference type="GO" id="GO:0009102">
    <property type="term" value="P:biotin biosynthetic process"/>
    <property type="evidence" value="ECO:0007669"/>
    <property type="project" value="TreeGrafter"/>
</dbReference>
<comment type="cofactor">
    <cofactor evidence="1">
        <name>pyridoxal 5'-phosphate</name>
        <dbReference type="ChEBI" id="CHEBI:597326"/>
    </cofactor>
</comment>
<dbReference type="EMBL" id="ATHO01000050">
    <property type="protein sequence ID" value="EQB09483.1"/>
    <property type="molecule type" value="Genomic_DNA"/>
</dbReference>
<evidence type="ECO:0000256" key="3">
    <source>
        <dbReference type="ARBA" id="ARBA00022898"/>
    </source>
</evidence>
<evidence type="ECO:0000259" key="4">
    <source>
        <dbReference type="Pfam" id="PF00155"/>
    </source>
</evidence>
<dbReference type="PANTHER" id="PTHR13693:SF100">
    <property type="entry name" value="8-AMINO-7-OXONONANOATE SYNTHASE"/>
    <property type="match status" value="1"/>
</dbReference>
<protein>
    <submittedName>
        <fullName evidence="5">8-amino-7-oxononanoate synthase</fullName>
    </submittedName>
</protein>
<dbReference type="GO" id="GO:0030170">
    <property type="term" value="F:pyridoxal phosphate binding"/>
    <property type="evidence" value="ECO:0007669"/>
    <property type="project" value="InterPro"/>
</dbReference>
<organism evidence="5 6">
    <name type="scientific">Sphingobium quisquiliarum P25</name>
    <dbReference type="NCBI Taxonomy" id="1329909"/>
    <lineage>
        <taxon>Bacteria</taxon>
        <taxon>Pseudomonadati</taxon>
        <taxon>Pseudomonadota</taxon>
        <taxon>Alphaproteobacteria</taxon>
        <taxon>Sphingomonadales</taxon>
        <taxon>Sphingomonadaceae</taxon>
        <taxon>Sphingobium</taxon>
    </lineage>
</organism>
<dbReference type="Gene3D" id="3.40.640.10">
    <property type="entry name" value="Type I PLP-dependent aspartate aminotransferase-like (Major domain)"/>
    <property type="match status" value="1"/>
</dbReference>
<dbReference type="GO" id="GO:0008710">
    <property type="term" value="F:8-amino-7-oxononanoate synthase activity"/>
    <property type="evidence" value="ECO:0007669"/>
    <property type="project" value="TreeGrafter"/>
</dbReference>
<gene>
    <name evidence="5" type="ORF">L288_05715</name>
</gene>
<dbReference type="InterPro" id="IPR015421">
    <property type="entry name" value="PyrdxlP-dep_Trfase_major"/>
</dbReference>
<dbReference type="Proteomes" id="UP000015525">
    <property type="component" value="Unassembled WGS sequence"/>
</dbReference>
<dbReference type="SUPFAM" id="SSF53383">
    <property type="entry name" value="PLP-dependent transferases"/>
    <property type="match status" value="1"/>
</dbReference>
<evidence type="ECO:0000313" key="6">
    <source>
        <dbReference type="Proteomes" id="UP000015525"/>
    </source>
</evidence>
<evidence type="ECO:0000256" key="2">
    <source>
        <dbReference type="ARBA" id="ARBA00022679"/>
    </source>
</evidence>
<keyword evidence="6" id="KW-1185">Reference proteome</keyword>
<evidence type="ECO:0000313" key="5">
    <source>
        <dbReference type="EMBL" id="EQB09483.1"/>
    </source>
</evidence>
<dbReference type="InterPro" id="IPR015424">
    <property type="entry name" value="PyrdxlP-dep_Trfase"/>
</dbReference>
<keyword evidence="2" id="KW-0808">Transferase</keyword>
<name>T0HBG7_9SPHN</name>
<accession>T0HBG7</accession>
<dbReference type="Pfam" id="PF00155">
    <property type="entry name" value="Aminotran_1_2"/>
    <property type="match status" value="1"/>
</dbReference>
<comment type="caution">
    <text evidence="5">The sequence shown here is derived from an EMBL/GenBank/DDBJ whole genome shotgun (WGS) entry which is preliminary data.</text>
</comment>
<dbReference type="InterPro" id="IPR004839">
    <property type="entry name" value="Aminotransferase_I/II_large"/>
</dbReference>
<sequence length="386" mass="40910">MLRSALRAYRPRMTSEPFRSQLAALEKRGRLRALTARAGRDFASNDYLGLASDPIIGQAVADAVARGVPVGSGGSRLLRGNAPEHEGLEAKAAAFFRTQAALFMANGFAANLALFSTLPQRGDLIVADELIHASVHDGIRMSKAAAVFARHNDVQSFADLITAWRGERGKGRIWIAVETLYSMDGDLAPLSDLATLAARHEAMLILDEAHGTGVSGPGGRGLSSGLDGLHNVVTLHTCGKAMGVEGALICGPRILIDYLINRARAFIFSTAPSPLMAVAVSASIDRIEQADDLRTRLATLRVDAAEAICAPLGLPKPRSQIIPVILGEDRRAMAAAAALQEAGFDIRGIRPPTVPPGTSRLRISLTLNSGRADVLALGEELRRVLA</sequence>
<dbReference type="InterPro" id="IPR015422">
    <property type="entry name" value="PyrdxlP-dep_Trfase_small"/>
</dbReference>
<dbReference type="InterPro" id="IPR050087">
    <property type="entry name" value="AON_synthase_class-II"/>
</dbReference>
<dbReference type="PANTHER" id="PTHR13693">
    <property type="entry name" value="CLASS II AMINOTRANSFERASE/8-AMINO-7-OXONONANOATE SYNTHASE"/>
    <property type="match status" value="1"/>
</dbReference>
<evidence type="ECO:0000256" key="1">
    <source>
        <dbReference type="ARBA" id="ARBA00001933"/>
    </source>
</evidence>
<reference evidence="5 6" key="1">
    <citation type="journal article" date="2013" name="Genome Announc.">
        <title>Draft Genome Sequence of Sphingobium quisquiliarum Strain P25T, a Novel Hexachlorocyclohexane (HCH)-Degrading Bacterium Isolated from an HCH Dumpsite.</title>
        <authorList>
            <person name="Kumar Singh A."/>
            <person name="Sangwan N."/>
            <person name="Sharma A."/>
            <person name="Gupta V."/>
            <person name="Khurana J.P."/>
            <person name="Lal R."/>
        </authorList>
    </citation>
    <scope>NUCLEOTIDE SEQUENCE [LARGE SCALE GENOMIC DNA]</scope>
    <source>
        <strain evidence="5 6">P25</strain>
    </source>
</reference>
<dbReference type="AlphaFoldDB" id="T0HBG7"/>
<dbReference type="Gene3D" id="3.90.1150.10">
    <property type="entry name" value="Aspartate Aminotransferase, domain 1"/>
    <property type="match status" value="1"/>
</dbReference>
<feature type="domain" description="Aminotransferase class I/classII large" evidence="4">
    <location>
        <begin position="41"/>
        <end position="372"/>
    </location>
</feature>
<keyword evidence="3" id="KW-0663">Pyridoxal phosphate</keyword>
<proteinExistence type="predicted"/>
<dbReference type="PATRIC" id="fig|1329909.3.peg.1095"/>